<gene>
    <name evidence="6" type="ORF">MON41_25475</name>
</gene>
<evidence type="ECO:0000256" key="2">
    <source>
        <dbReference type="ARBA" id="ARBA00022448"/>
    </source>
</evidence>
<dbReference type="PROSITE" id="PS50893">
    <property type="entry name" value="ABC_TRANSPORTER_2"/>
    <property type="match status" value="1"/>
</dbReference>
<dbReference type="InterPro" id="IPR027417">
    <property type="entry name" value="P-loop_NTPase"/>
</dbReference>
<dbReference type="Gene3D" id="2.40.50.100">
    <property type="match status" value="1"/>
</dbReference>
<organism evidence="6 7">
    <name type="scientific">Teichococcus vastitatis</name>
    <dbReference type="NCBI Taxonomy" id="2307076"/>
    <lineage>
        <taxon>Bacteria</taxon>
        <taxon>Pseudomonadati</taxon>
        <taxon>Pseudomonadota</taxon>
        <taxon>Alphaproteobacteria</taxon>
        <taxon>Acetobacterales</taxon>
        <taxon>Roseomonadaceae</taxon>
        <taxon>Roseomonas</taxon>
    </lineage>
</organism>
<evidence type="ECO:0000256" key="4">
    <source>
        <dbReference type="ARBA" id="ARBA00022840"/>
    </source>
</evidence>
<dbReference type="RefSeq" id="WP_241794042.1">
    <property type="nucleotide sequence ID" value="NZ_JALBUU010000125.1"/>
</dbReference>
<proteinExistence type="inferred from homology"/>
<dbReference type="SUPFAM" id="SSF50331">
    <property type="entry name" value="MOP-like"/>
    <property type="match status" value="1"/>
</dbReference>
<accession>A0ABS9WE48</accession>
<dbReference type="PROSITE" id="PS00211">
    <property type="entry name" value="ABC_TRANSPORTER_1"/>
    <property type="match status" value="1"/>
</dbReference>
<dbReference type="InterPro" id="IPR003593">
    <property type="entry name" value="AAA+_ATPase"/>
</dbReference>
<evidence type="ECO:0000313" key="6">
    <source>
        <dbReference type="EMBL" id="MCI0756990.1"/>
    </source>
</evidence>
<dbReference type="InterPro" id="IPR012340">
    <property type="entry name" value="NA-bd_OB-fold"/>
</dbReference>
<dbReference type="Gene3D" id="3.40.50.300">
    <property type="entry name" value="P-loop containing nucleotide triphosphate hydrolases"/>
    <property type="match status" value="1"/>
</dbReference>
<dbReference type="InterPro" id="IPR003439">
    <property type="entry name" value="ABC_transporter-like_ATP-bd"/>
</dbReference>
<dbReference type="PANTHER" id="PTHR43875">
    <property type="entry name" value="MALTODEXTRIN IMPORT ATP-BINDING PROTEIN MSMX"/>
    <property type="match status" value="1"/>
</dbReference>
<dbReference type="PANTHER" id="PTHR43875:SF1">
    <property type="entry name" value="OSMOPROTECTIVE COMPOUNDS UPTAKE ATP-BINDING PROTEIN GGTA"/>
    <property type="match status" value="1"/>
</dbReference>
<dbReference type="Pfam" id="PF08402">
    <property type="entry name" value="TOBE_2"/>
    <property type="match status" value="1"/>
</dbReference>
<dbReference type="Gene3D" id="2.40.50.140">
    <property type="entry name" value="Nucleic acid-binding proteins"/>
    <property type="match status" value="1"/>
</dbReference>
<name>A0ABS9WE48_9PROT</name>
<comment type="caution">
    <text evidence="6">The sequence shown here is derived from an EMBL/GenBank/DDBJ whole genome shotgun (WGS) entry which is preliminary data.</text>
</comment>
<dbReference type="GO" id="GO:0005524">
    <property type="term" value="F:ATP binding"/>
    <property type="evidence" value="ECO:0007669"/>
    <property type="project" value="UniProtKB-KW"/>
</dbReference>
<comment type="similarity">
    <text evidence="1">Belongs to the ABC transporter superfamily.</text>
</comment>
<keyword evidence="7" id="KW-1185">Reference proteome</keyword>
<keyword evidence="3" id="KW-0547">Nucleotide-binding</keyword>
<dbReference type="Pfam" id="PF00005">
    <property type="entry name" value="ABC_tran"/>
    <property type="match status" value="1"/>
</dbReference>
<sequence>MSGIHLQLVTKSFNGTTVLHGVSLRVAAGEFVALVGPSGCGKTTLMRIVAGIEHADSGTLRIQGREATALRAGERDVAMVFQSYALYPHLTVAENIAVPLAMRRLNAWQRLPLLGGVLPGTRAARQGIAAEVAMAAGALGLGTLLDRRPAQLSGGQRQRVALARAMVRRPAAFLMDEPLSNLDASLRVQTRREIVAIHRRAGAATLYVTHDQSEALTMADRVAVMQAGRILQVAPPREIYADPAELRVATFIGSPRINLLPAEAGTDGAVRVAGLPVGLRCAARGALTLGVRPEALVPAAQGLVARAEAVEFLGESVLLHARHESSGTPLVLRLPPEAAGHLPQPGGELHLAFAPEAALLFGPDGARCRAELAVAREPALV</sequence>
<feature type="domain" description="ABC transporter" evidence="5">
    <location>
        <begin position="4"/>
        <end position="252"/>
    </location>
</feature>
<dbReference type="Proteomes" id="UP001201985">
    <property type="component" value="Unassembled WGS sequence"/>
</dbReference>
<dbReference type="EMBL" id="JALBUU010000125">
    <property type="protein sequence ID" value="MCI0756990.1"/>
    <property type="molecule type" value="Genomic_DNA"/>
</dbReference>
<dbReference type="SUPFAM" id="SSF52540">
    <property type="entry name" value="P-loop containing nucleoside triphosphate hydrolases"/>
    <property type="match status" value="1"/>
</dbReference>
<evidence type="ECO:0000313" key="7">
    <source>
        <dbReference type="Proteomes" id="UP001201985"/>
    </source>
</evidence>
<evidence type="ECO:0000256" key="3">
    <source>
        <dbReference type="ARBA" id="ARBA00022741"/>
    </source>
</evidence>
<dbReference type="InterPro" id="IPR008995">
    <property type="entry name" value="Mo/tungstate-bd_C_term_dom"/>
</dbReference>
<dbReference type="InterPro" id="IPR017871">
    <property type="entry name" value="ABC_transporter-like_CS"/>
</dbReference>
<protein>
    <submittedName>
        <fullName evidence="6">ABC transporter ATP-binding protein</fullName>
    </submittedName>
</protein>
<evidence type="ECO:0000256" key="1">
    <source>
        <dbReference type="ARBA" id="ARBA00005417"/>
    </source>
</evidence>
<keyword evidence="4 6" id="KW-0067">ATP-binding</keyword>
<keyword evidence="2" id="KW-0813">Transport</keyword>
<dbReference type="InterPro" id="IPR013611">
    <property type="entry name" value="Transp-assoc_OB_typ2"/>
</dbReference>
<evidence type="ECO:0000259" key="5">
    <source>
        <dbReference type="PROSITE" id="PS50893"/>
    </source>
</evidence>
<reference evidence="6 7" key="1">
    <citation type="submission" date="2022-03" db="EMBL/GenBank/DDBJ databases">
        <title>Complete genome analysis of Roseomonas KG 17.1 : a prolific producer of plant growth promoters.</title>
        <authorList>
            <person name="Saadouli I."/>
            <person name="Najjari A."/>
            <person name="Mosbah A."/>
            <person name="Ouzari H.I."/>
        </authorList>
    </citation>
    <scope>NUCLEOTIDE SEQUENCE [LARGE SCALE GENOMIC DNA]</scope>
    <source>
        <strain evidence="6 7">KG17-1</strain>
    </source>
</reference>
<dbReference type="InterPro" id="IPR047641">
    <property type="entry name" value="ABC_transpr_MalK/UgpC-like"/>
</dbReference>
<dbReference type="SMART" id="SM00382">
    <property type="entry name" value="AAA"/>
    <property type="match status" value="1"/>
</dbReference>